<reference evidence="3 4" key="1">
    <citation type="submission" date="2017-10" db="EMBL/GenBank/DDBJ databases">
        <title>Massilia psychrophilum sp. nov., a novel purple-pigmented bacterium isolated from Tianshan glacier, Xinjiang Municipality, China.</title>
        <authorList>
            <person name="Wang H."/>
        </authorList>
    </citation>
    <scope>NUCLEOTIDE SEQUENCE [LARGE SCALE GENOMIC DNA]</scope>
    <source>
        <strain evidence="3 4">JCM 30074</strain>
    </source>
</reference>
<feature type="domain" description="HTH araC/xylS-type" evidence="2">
    <location>
        <begin position="220"/>
        <end position="297"/>
    </location>
</feature>
<evidence type="ECO:0000259" key="2">
    <source>
        <dbReference type="PROSITE" id="PS01124"/>
    </source>
</evidence>
<feature type="region of interest" description="Disordered" evidence="1">
    <location>
        <begin position="1"/>
        <end position="26"/>
    </location>
</feature>
<dbReference type="PROSITE" id="PS01124">
    <property type="entry name" value="HTH_ARAC_FAMILY_2"/>
    <property type="match status" value="1"/>
</dbReference>
<accession>A0A2G8T9X6</accession>
<dbReference type="RefSeq" id="WP_099792370.1">
    <property type="nucleotide sequence ID" value="NZ_JBHLYV010000092.1"/>
</dbReference>
<dbReference type="GO" id="GO:0003700">
    <property type="term" value="F:DNA-binding transcription factor activity"/>
    <property type="evidence" value="ECO:0007669"/>
    <property type="project" value="InterPro"/>
</dbReference>
<dbReference type="EMBL" id="PDOC01000020">
    <property type="protein sequence ID" value="PIL42856.1"/>
    <property type="molecule type" value="Genomic_DNA"/>
</dbReference>
<evidence type="ECO:0000313" key="3">
    <source>
        <dbReference type="EMBL" id="PIL42856.1"/>
    </source>
</evidence>
<comment type="caution">
    <text evidence="3">The sequence shown here is derived from an EMBL/GenBank/DDBJ whole genome shotgun (WGS) entry which is preliminary data.</text>
</comment>
<dbReference type="InterPro" id="IPR018060">
    <property type="entry name" value="HTH_AraC"/>
</dbReference>
<evidence type="ECO:0000256" key="1">
    <source>
        <dbReference type="SAM" id="MobiDB-lite"/>
    </source>
</evidence>
<feature type="compositionally biased region" description="Pro residues" evidence="1">
    <location>
        <begin position="1"/>
        <end position="10"/>
    </location>
</feature>
<sequence length="311" mass="34664">MPSGKPPSCPDPFERAPRASAGQTQFNESGASLRLAPPALQGALVALVARDICRLSLSDAQRLTHFPASPLVSISWFQSSDVGLIERGEHGPRWLSFNAQVVVAGSQSHPTATWAPTSGRGYMACFTADAAQALFEVELAAIQDRFVPVSQILSSKWTPLWEALLASDDADVMAVLTAHLAGPWQALQGRTSSEPSLRQLGRHWVERLAWKAQEWRRQQSPRHVERRIKSFSGRSMREWQALVRTEGLFFAARERFETGQPFGWAALAQDEGFADQAHMSRVAKRVTGFSPTEFADRFAEDESFWLYRLWV</sequence>
<gene>
    <name evidence="3" type="ORF">CR105_22190</name>
</gene>
<proteinExistence type="predicted"/>
<name>A0A2G8T9X6_9BURK</name>
<protein>
    <submittedName>
        <fullName evidence="3">AraC family transcriptional regulator</fullName>
    </submittedName>
</protein>
<evidence type="ECO:0000313" key="4">
    <source>
        <dbReference type="Proteomes" id="UP000230390"/>
    </source>
</evidence>
<dbReference type="Gene3D" id="1.10.10.60">
    <property type="entry name" value="Homeodomain-like"/>
    <property type="match status" value="1"/>
</dbReference>
<dbReference type="GO" id="GO:0043565">
    <property type="term" value="F:sequence-specific DNA binding"/>
    <property type="evidence" value="ECO:0007669"/>
    <property type="project" value="InterPro"/>
</dbReference>
<dbReference type="SMART" id="SM00342">
    <property type="entry name" value="HTH_ARAC"/>
    <property type="match status" value="1"/>
</dbReference>
<organism evidence="3 4">
    <name type="scientific">Massilia eurypsychrophila</name>
    <dbReference type="NCBI Taxonomy" id="1485217"/>
    <lineage>
        <taxon>Bacteria</taxon>
        <taxon>Pseudomonadati</taxon>
        <taxon>Pseudomonadota</taxon>
        <taxon>Betaproteobacteria</taxon>
        <taxon>Burkholderiales</taxon>
        <taxon>Oxalobacteraceae</taxon>
        <taxon>Telluria group</taxon>
        <taxon>Massilia</taxon>
    </lineage>
</organism>
<dbReference type="OrthoDB" id="2559672at2"/>
<keyword evidence="4" id="KW-1185">Reference proteome</keyword>
<dbReference type="AlphaFoldDB" id="A0A2G8T9X6"/>
<dbReference type="Proteomes" id="UP000230390">
    <property type="component" value="Unassembled WGS sequence"/>
</dbReference>